<dbReference type="AlphaFoldDB" id="A0A1X7KQ45"/>
<feature type="domain" description="Winged helix-turn-helix" evidence="1">
    <location>
        <begin position="22"/>
        <end position="76"/>
    </location>
</feature>
<reference evidence="3" key="1">
    <citation type="submission" date="2017-04" db="EMBL/GenBank/DDBJ databases">
        <authorList>
            <person name="Varghese N."/>
            <person name="Submissions S."/>
        </authorList>
    </citation>
    <scope>NUCLEOTIDE SEQUENCE [LARGE SCALE GENOMIC DNA]</scope>
    <source>
        <strain evidence="3">LMG 29540</strain>
    </source>
</reference>
<dbReference type="EMBL" id="FXAT01000004">
    <property type="protein sequence ID" value="SMG43513.1"/>
    <property type="molecule type" value="Genomic_DNA"/>
</dbReference>
<dbReference type="Proteomes" id="UP000193228">
    <property type="component" value="Unassembled WGS sequence"/>
</dbReference>
<keyword evidence="3" id="KW-1185">Reference proteome</keyword>
<dbReference type="RefSeq" id="WP_085483852.1">
    <property type="nucleotide sequence ID" value="NZ_FXAT01000004.1"/>
</dbReference>
<gene>
    <name evidence="2" type="ORF">SAMN06265784_104167</name>
</gene>
<name>A0A1X7KQ45_9BURK</name>
<organism evidence="2 3">
    <name type="scientific">Paraburkholderia susongensis</name>
    <dbReference type="NCBI Taxonomy" id="1515439"/>
    <lineage>
        <taxon>Bacteria</taxon>
        <taxon>Pseudomonadati</taxon>
        <taxon>Pseudomonadota</taxon>
        <taxon>Betaproteobacteria</taxon>
        <taxon>Burkholderiales</taxon>
        <taxon>Burkholderiaceae</taxon>
        <taxon>Paraburkholderia</taxon>
    </lineage>
</organism>
<evidence type="ECO:0000313" key="3">
    <source>
        <dbReference type="Proteomes" id="UP000193228"/>
    </source>
</evidence>
<dbReference type="InterPro" id="IPR055245">
    <property type="entry name" value="HTH_proteobacteria"/>
</dbReference>
<accession>A0A1X7KQ45</accession>
<sequence>MSNKLSNNTFKKKTGIQNIQVFLESGRSITALEALSNFGIFRLASAIEVLRKRGMNIETETKQDPNGKTYARYMLAAKGELKVGARVRVVAAGVLHQREGVLERITALDGLWPYEVRFSDQPGLSPFDAHELEVI</sequence>
<evidence type="ECO:0000259" key="1">
    <source>
        <dbReference type="Pfam" id="PF14090"/>
    </source>
</evidence>
<dbReference type="OrthoDB" id="8613885at2"/>
<evidence type="ECO:0000313" key="2">
    <source>
        <dbReference type="EMBL" id="SMG43513.1"/>
    </source>
</evidence>
<proteinExistence type="predicted"/>
<dbReference type="STRING" id="1515439.SAMN06265784_104167"/>
<dbReference type="Pfam" id="PF14090">
    <property type="entry name" value="HTH_39"/>
    <property type="match status" value="1"/>
</dbReference>
<protein>
    <submittedName>
        <fullName evidence="2">Helix-turn-helix domain-containing protein</fullName>
    </submittedName>
</protein>